<evidence type="ECO:0000313" key="6">
    <source>
        <dbReference type="Proteomes" id="UP001203410"/>
    </source>
</evidence>
<evidence type="ECO:0000313" key="5">
    <source>
        <dbReference type="EMBL" id="MCL6698304.1"/>
    </source>
</evidence>
<accession>A0ABT0RTI5</accession>
<dbReference type="RefSeq" id="WP_249903648.1">
    <property type="nucleotide sequence ID" value="NZ_JAMGBA010000001.1"/>
</dbReference>
<evidence type="ECO:0000259" key="3">
    <source>
        <dbReference type="Pfam" id="PF25917"/>
    </source>
</evidence>
<dbReference type="Pfam" id="PF25917">
    <property type="entry name" value="BSH_RND"/>
    <property type="match status" value="1"/>
</dbReference>
<dbReference type="PANTHER" id="PTHR30367">
    <property type="entry name" value="P-HYDROXYBENZOIC ACID EFFLUX PUMP SUBUNIT AAEA-RELATED"/>
    <property type="match status" value="1"/>
</dbReference>
<feature type="region of interest" description="Disordered" evidence="1">
    <location>
        <begin position="1"/>
        <end position="25"/>
    </location>
</feature>
<keyword evidence="2" id="KW-0812">Transmembrane</keyword>
<dbReference type="Proteomes" id="UP001203410">
    <property type="component" value="Unassembled WGS sequence"/>
</dbReference>
<reference evidence="5 6" key="1">
    <citation type="submission" date="2022-05" db="EMBL/GenBank/DDBJ databases">
        <authorList>
            <person name="Jo J.-H."/>
            <person name="Im W.-T."/>
        </authorList>
    </citation>
    <scope>NUCLEOTIDE SEQUENCE [LARGE SCALE GENOMIC DNA]</scope>
    <source>
        <strain evidence="5 6">NSE70-1</strain>
    </source>
</reference>
<comment type="caution">
    <text evidence="5">The sequence shown here is derived from an EMBL/GenBank/DDBJ whole genome shotgun (WGS) entry which is preliminary data.</text>
</comment>
<dbReference type="Gene3D" id="2.40.50.100">
    <property type="match status" value="1"/>
</dbReference>
<dbReference type="Gene3D" id="1.10.287.470">
    <property type="entry name" value="Helix hairpin bin"/>
    <property type="match status" value="1"/>
</dbReference>
<feature type="transmembrane region" description="Helical" evidence="2">
    <location>
        <begin position="34"/>
        <end position="51"/>
    </location>
</feature>
<dbReference type="InterPro" id="IPR050393">
    <property type="entry name" value="MFP_Efflux_Pump"/>
</dbReference>
<sequence>MTESDQARPQAKEVSVSEVDVGTGEPPPNPVRKIVLIALVILLLLFVYHVLSDRYTPYTSQARVETFLTQIAPEVAGDVLEVGTKDNSPVRKGQLLFRIDPEPYQVAIKSAEANLSVALQAADVSVADVSAAQASLHKQRVDLAANRKLGKIVTDLVDKRALAETQGIRAVAEVDKTAADLSRAEADLRKARANLGAPGMNNPKVRQALAALDQARLDVRNTTVIAPANGIVTNLRLASGQFVSPGQPLLSFLESGPRWISADLRENQLGNVRPGQEVLIALDVMPGKLFHGRVHSVGFGVSQGDEAPTGQLASNPPAQGWLRDPQRFPVRILLDPEDAKESGIDMGRSGAQANVIIFTEEDSIMNPIGRLWLKVVAMLSYLQ</sequence>
<feature type="domain" description="p-hydroxybenzoic acid efflux pump subunit AaeA-like beta-barrel" evidence="4">
    <location>
        <begin position="260"/>
        <end position="341"/>
    </location>
</feature>
<dbReference type="SUPFAM" id="SSF111369">
    <property type="entry name" value="HlyD-like secretion proteins"/>
    <property type="match status" value="2"/>
</dbReference>
<dbReference type="InterPro" id="IPR058625">
    <property type="entry name" value="MdtA-like_BSH"/>
</dbReference>
<evidence type="ECO:0000259" key="4">
    <source>
        <dbReference type="Pfam" id="PF25963"/>
    </source>
</evidence>
<keyword evidence="6" id="KW-1185">Reference proteome</keyword>
<dbReference type="Pfam" id="PF25963">
    <property type="entry name" value="Beta-barrel_AAEA"/>
    <property type="match status" value="1"/>
</dbReference>
<keyword evidence="2" id="KW-1133">Transmembrane helix</keyword>
<dbReference type="InterPro" id="IPR058634">
    <property type="entry name" value="AaeA-lik-b-barrel"/>
</dbReference>
<protein>
    <submittedName>
        <fullName evidence="5">HlyD family secretion protein</fullName>
    </submittedName>
</protein>
<organism evidence="5 6">
    <name type="scientific">Sphingomonas caseinilyticus</name>
    <dbReference type="NCBI Taxonomy" id="2908205"/>
    <lineage>
        <taxon>Bacteria</taxon>
        <taxon>Pseudomonadati</taxon>
        <taxon>Pseudomonadota</taxon>
        <taxon>Alphaproteobacteria</taxon>
        <taxon>Sphingomonadales</taxon>
        <taxon>Sphingomonadaceae</taxon>
        <taxon>Sphingomonas</taxon>
    </lineage>
</organism>
<gene>
    <name evidence="5" type="ORF">LZ496_05850</name>
</gene>
<evidence type="ECO:0000256" key="2">
    <source>
        <dbReference type="SAM" id="Phobius"/>
    </source>
</evidence>
<feature type="domain" description="Multidrug resistance protein MdtA-like barrel-sandwich hybrid" evidence="3">
    <location>
        <begin position="70"/>
        <end position="248"/>
    </location>
</feature>
<dbReference type="EMBL" id="JAMGBA010000001">
    <property type="protein sequence ID" value="MCL6698304.1"/>
    <property type="molecule type" value="Genomic_DNA"/>
</dbReference>
<dbReference type="Gene3D" id="2.40.30.170">
    <property type="match status" value="1"/>
</dbReference>
<dbReference type="PANTHER" id="PTHR30367:SF6">
    <property type="entry name" value="SECRETION PROTEIN-RELATED"/>
    <property type="match status" value="1"/>
</dbReference>
<name>A0ABT0RTI5_9SPHN</name>
<keyword evidence="2" id="KW-0472">Membrane</keyword>
<proteinExistence type="predicted"/>
<evidence type="ECO:0000256" key="1">
    <source>
        <dbReference type="SAM" id="MobiDB-lite"/>
    </source>
</evidence>